<feature type="signal peptide" evidence="1">
    <location>
        <begin position="1"/>
        <end position="22"/>
    </location>
</feature>
<dbReference type="STRING" id="1391654.AKJ09_04106"/>
<sequence>MLACFGALVLSSACSSSERAFADDQPIALVPEEAGTLPPVSCSGKICSRDMKKVVDGCTEAVIEDCGPQKGCANGTCVAPCDAAAFAQGSAGCGFYTLPPDDDVWFAGSCFAAMIANTWDTPATIEARYGTDPLDLGASIYTVEMNGTEPVYTKLEGALPPGQVAIVFLSEIRPRPDPTVYRDFSACPLGTLGAYNGDPISHGTGKTKAFSIKTDVPVSAYSIFPYGGAKTFFPTATLLLPTSSWSTNYVAVNAWQMSKDPYFRPLGGPSMQIVAMEDDTEVRMKPKVDLYDGAGVTGSAAGKIATFKLNRGEVVQITQVDELSGSPIAANKPIGLFGGSKCTDIPETIAACDTLQQQIPPVAHWGSEYPLVPFRSRIQGDNPKPERVPYRLVGAVDGTVLTYDPERPLNAPETLSAGQLATVWTDKILSVKSQDKDHPFYASVVMTGALFNDDSGQGYKATDGDPDFVNLVPGDQFLDRYVFFADYTFPETSLTIVRKKDQNGFHPVELDCLGEVPNFKSLGKGGQYEYAWVDLTHSFSPASGTCGAGRHEAKSDGPFSLTVWGMGYCASYGYAGGAGNRPLTQVTMPVK</sequence>
<evidence type="ECO:0000259" key="2">
    <source>
        <dbReference type="Pfam" id="PF17517"/>
    </source>
</evidence>
<feature type="domain" description="IgGFc-binding protein N-terminal" evidence="2">
    <location>
        <begin position="235"/>
        <end position="565"/>
    </location>
</feature>
<dbReference type="Proteomes" id="UP000064967">
    <property type="component" value="Chromosome"/>
</dbReference>
<keyword evidence="4" id="KW-1185">Reference proteome</keyword>
<proteinExistence type="predicted"/>
<evidence type="ECO:0000313" key="3">
    <source>
        <dbReference type="EMBL" id="AKU97442.1"/>
    </source>
</evidence>
<accession>A0A0K1PV81</accession>
<keyword evidence="1" id="KW-0732">Signal</keyword>
<evidence type="ECO:0000313" key="4">
    <source>
        <dbReference type="Proteomes" id="UP000064967"/>
    </source>
</evidence>
<feature type="chain" id="PRO_5005466117" description="IgGFc-binding protein N-terminal domain-containing protein" evidence="1">
    <location>
        <begin position="23"/>
        <end position="591"/>
    </location>
</feature>
<protein>
    <recommendedName>
        <fullName evidence="2">IgGFc-binding protein N-terminal domain-containing protein</fullName>
    </recommendedName>
</protein>
<organism evidence="3 4">
    <name type="scientific">Labilithrix luteola</name>
    <dbReference type="NCBI Taxonomy" id="1391654"/>
    <lineage>
        <taxon>Bacteria</taxon>
        <taxon>Pseudomonadati</taxon>
        <taxon>Myxococcota</taxon>
        <taxon>Polyangia</taxon>
        <taxon>Polyangiales</taxon>
        <taxon>Labilitrichaceae</taxon>
        <taxon>Labilithrix</taxon>
    </lineage>
</organism>
<dbReference type="PANTHER" id="PTHR46534">
    <property type="entry name" value="IGGFC_BINDING DOMAIN-CONTAINING PROTEIN"/>
    <property type="match status" value="1"/>
</dbReference>
<dbReference type="Pfam" id="PF17517">
    <property type="entry name" value="IgGFc_binding"/>
    <property type="match status" value="1"/>
</dbReference>
<name>A0A0K1PV81_9BACT</name>
<reference evidence="3 4" key="1">
    <citation type="submission" date="2015-08" db="EMBL/GenBank/DDBJ databases">
        <authorList>
            <person name="Babu N.S."/>
            <person name="Beckwith C.J."/>
            <person name="Beseler K.G."/>
            <person name="Brison A."/>
            <person name="Carone J.V."/>
            <person name="Caskin T.P."/>
            <person name="Diamond M."/>
            <person name="Durham M.E."/>
            <person name="Foxe J.M."/>
            <person name="Go M."/>
            <person name="Henderson B.A."/>
            <person name="Jones I.B."/>
            <person name="McGettigan J.A."/>
            <person name="Micheletti S.J."/>
            <person name="Nasrallah M.E."/>
            <person name="Ortiz D."/>
            <person name="Piller C.R."/>
            <person name="Privatt S.R."/>
            <person name="Schneider S.L."/>
            <person name="Sharp S."/>
            <person name="Smith T.C."/>
            <person name="Stanton J.D."/>
            <person name="Ullery H.E."/>
            <person name="Wilson R.J."/>
            <person name="Serrano M.G."/>
            <person name="Buck G."/>
            <person name="Lee V."/>
            <person name="Wang Y."/>
            <person name="Carvalho R."/>
            <person name="Voegtly L."/>
            <person name="Shi R."/>
            <person name="Duckworth R."/>
            <person name="Johnson A."/>
            <person name="Loviza R."/>
            <person name="Walstead R."/>
            <person name="Shah Z."/>
            <person name="Kiflezghi M."/>
            <person name="Wade K."/>
            <person name="Ball S.L."/>
            <person name="Bradley K.W."/>
            <person name="Asai D.J."/>
            <person name="Bowman C.A."/>
            <person name="Russell D.A."/>
            <person name="Pope W.H."/>
            <person name="Jacobs-Sera D."/>
            <person name="Hendrix R.W."/>
            <person name="Hatfull G.F."/>
        </authorList>
    </citation>
    <scope>NUCLEOTIDE SEQUENCE [LARGE SCALE GENOMIC DNA]</scope>
    <source>
        <strain evidence="3 4">DSM 27648</strain>
    </source>
</reference>
<dbReference type="EMBL" id="CP012333">
    <property type="protein sequence ID" value="AKU97442.1"/>
    <property type="molecule type" value="Genomic_DNA"/>
</dbReference>
<evidence type="ECO:0000256" key="1">
    <source>
        <dbReference type="SAM" id="SignalP"/>
    </source>
</evidence>
<dbReference type="PANTHER" id="PTHR46534:SF1">
    <property type="entry name" value="IGGFC-BINDING PROTEIN N-TERMINAL DOMAIN-CONTAINING PROTEIN"/>
    <property type="match status" value="1"/>
</dbReference>
<dbReference type="AlphaFoldDB" id="A0A0K1PV81"/>
<gene>
    <name evidence="3" type="ORF">AKJ09_04106</name>
</gene>
<dbReference type="InterPro" id="IPR035234">
    <property type="entry name" value="IgGFc-bd_N"/>
</dbReference>
<dbReference type="KEGG" id="llu:AKJ09_04106"/>